<dbReference type="VEuPathDB" id="AmoebaDB:NAEGRDRAFT_76012"/>
<dbReference type="Proteomes" id="UP000006671">
    <property type="component" value="Unassembled WGS sequence"/>
</dbReference>
<protein>
    <submittedName>
        <fullName evidence="3">Predicted protein</fullName>
    </submittedName>
</protein>
<dbReference type="Pfam" id="PF13475">
    <property type="entry name" value="DUF4116"/>
    <property type="match status" value="1"/>
</dbReference>
<dbReference type="AlphaFoldDB" id="D2W3N9"/>
<evidence type="ECO:0000259" key="2">
    <source>
        <dbReference type="Pfam" id="PF13475"/>
    </source>
</evidence>
<feature type="domain" description="DUF4116" evidence="2">
    <location>
        <begin position="328"/>
        <end position="373"/>
    </location>
</feature>
<evidence type="ECO:0000313" key="3">
    <source>
        <dbReference type="EMBL" id="EFC36294.1"/>
    </source>
</evidence>
<reference evidence="3 4" key="1">
    <citation type="journal article" date="2010" name="Cell">
        <title>The genome of Naegleria gruberi illuminates early eukaryotic versatility.</title>
        <authorList>
            <person name="Fritz-Laylin L.K."/>
            <person name="Prochnik S.E."/>
            <person name="Ginger M.L."/>
            <person name="Dacks J.B."/>
            <person name="Carpenter M.L."/>
            <person name="Field M.C."/>
            <person name="Kuo A."/>
            <person name="Paredez A."/>
            <person name="Chapman J."/>
            <person name="Pham J."/>
            <person name="Shu S."/>
            <person name="Neupane R."/>
            <person name="Cipriano M."/>
            <person name="Mancuso J."/>
            <person name="Tu H."/>
            <person name="Salamov A."/>
            <person name="Lindquist E."/>
            <person name="Shapiro H."/>
            <person name="Lucas S."/>
            <person name="Grigoriev I.V."/>
            <person name="Cande W.Z."/>
            <person name="Fulton C."/>
            <person name="Rokhsar D.S."/>
            <person name="Dawson S.C."/>
        </authorList>
    </citation>
    <scope>NUCLEOTIDE SEQUENCE [LARGE SCALE GENOMIC DNA]</scope>
    <source>
        <strain evidence="3 4">NEG-M</strain>
    </source>
</reference>
<feature type="region of interest" description="Disordered" evidence="1">
    <location>
        <begin position="524"/>
        <end position="566"/>
    </location>
</feature>
<dbReference type="InParanoid" id="D2W3N9"/>
<gene>
    <name evidence="3" type="ORF">NAEGRDRAFT_76012</name>
</gene>
<dbReference type="GeneID" id="8862062"/>
<dbReference type="InterPro" id="IPR025197">
    <property type="entry name" value="DUF4116"/>
</dbReference>
<dbReference type="KEGG" id="ngr:NAEGRDRAFT_76012"/>
<feature type="compositionally biased region" description="Acidic residues" evidence="1">
    <location>
        <begin position="529"/>
        <end position="566"/>
    </location>
</feature>
<feature type="compositionally biased region" description="Basic and acidic residues" evidence="1">
    <location>
        <begin position="1"/>
        <end position="17"/>
    </location>
</feature>
<sequence>MKRLNHHQEEVQQDPKRIKFSSSSSTNSIQAVVITLIDLHSNHLIDENDWCCINYRKLTRQMDGLRLWTVRRRQVWDTISNPKTFHGIPIEHCRDPFTLEKSWAEGLAFNLGTLFQTDNETALEMVKRSPKCFSVLRSKDKDVILEALNTPRIVRYTDLDVIHRYLKSIQDREYAIQLITKYGKILDFLTHFEEDEEMQLLAFKHGWYITQLPQKWKELMEDKSNVMEILQTNKNIIKHIPKAMLMDREILDAIFDSVDSIDDINLIPKEILNDKEFIFKLLKKGYYFHLIRFGILKNFSHDWDFMKTATSIEPSIFTICPIDLRSQKEFALSCLDTVRESFRFIPEFLQDDRDILLQAVKSDLSVLPRLPQDILQDREKILTIIRSCENRSYTTPEFDYFKEDEEIWYELCVRDHELIHQSRFASDTNFLLRVAQKNPRIPISIDFDKLPDLSYFFRESLKVTNSAIFYYLKLYPEFFNLEEANEITGLYLSKSSDFNALFARVLHDKYNNCVLPPQALKFKPITEESSTDESEEDYDSLDSDYAESEDEDDELEDEDGEDDEYY</sequence>
<feature type="region of interest" description="Disordered" evidence="1">
    <location>
        <begin position="1"/>
        <end position="22"/>
    </location>
</feature>
<organism evidence="4">
    <name type="scientific">Naegleria gruberi</name>
    <name type="common">Amoeba</name>
    <dbReference type="NCBI Taxonomy" id="5762"/>
    <lineage>
        <taxon>Eukaryota</taxon>
        <taxon>Discoba</taxon>
        <taxon>Heterolobosea</taxon>
        <taxon>Tetramitia</taxon>
        <taxon>Eutetramitia</taxon>
        <taxon>Vahlkampfiidae</taxon>
        <taxon>Naegleria</taxon>
    </lineage>
</organism>
<dbReference type="RefSeq" id="XP_002669038.1">
    <property type="nucleotide sequence ID" value="XM_002668992.1"/>
</dbReference>
<evidence type="ECO:0000313" key="4">
    <source>
        <dbReference type="Proteomes" id="UP000006671"/>
    </source>
</evidence>
<evidence type="ECO:0000256" key="1">
    <source>
        <dbReference type="SAM" id="MobiDB-lite"/>
    </source>
</evidence>
<proteinExistence type="predicted"/>
<name>D2W3N9_NAEGR</name>
<keyword evidence="4" id="KW-1185">Reference proteome</keyword>
<accession>D2W3N9</accession>
<dbReference type="EMBL" id="GG738933">
    <property type="protein sequence ID" value="EFC36294.1"/>
    <property type="molecule type" value="Genomic_DNA"/>
</dbReference>